<protein>
    <submittedName>
        <fullName evidence="1">Uncharacterized protein</fullName>
    </submittedName>
</protein>
<evidence type="ECO:0000313" key="2">
    <source>
        <dbReference type="Proteomes" id="UP000677687"/>
    </source>
</evidence>
<evidence type="ECO:0000313" key="1">
    <source>
        <dbReference type="EMBL" id="MBS3057583.1"/>
    </source>
</evidence>
<name>A0A8T4KRD4_9ARCH</name>
<proteinExistence type="predicted"/>
<gene>
    <name evidence="1" type="ORF">J4415_03045</name>
</gene>
<reference evidence="1" key="2">
    <citation type="submission" date="2021-05" db="EMBL/GenBank/DDBJ databases">
        <title>Protein family content uncovers lineage relationships and bacterial pathway maintenance mechanisms in DPANN archaea.</title>
        <authorList>
            <person name="Castelle C.J."/>
            <person name="Meheust R."/>
            <person name="Jaffe A.L."/>
            <person name="Seitz K."/>
            <person name="Gong X."/>
            <person name="Baker B.J."/>
            <person name="Banfield J.F."/>
        </authorList>
    </citation>
    <scope>NUCLEOTIDE SEQUENCE</scope>
    <source>
        <strain evidence="1">RIFCSPHIGHO2_01_FULL_AR10_44_11</strain>
    </source>
</reference>
<organism evidence="1 2">
    <name type="scientific">Candidatus Iainarchaeum sp</name>
    <dbReference type="NCBI Taxonomy" id="3101447"/>
    <lineage>
        <taxon>Archaea</taxon>
        <taxon>Candidatus Iainarchaeota</taxon>
        <taxon>Candidatus Iainarchaeia</taxon>
        <taxon>Candidatus Iainarchaeales</taxon>
        <taxon>Candidatus Iainarchaeaceae</taxon>
        <taxon>Candidatus Iainarchaeum</taxon>
    </lineage>
</organism>
<reference evidence="1" key="1">
    <citation type="submission" date="2021-03" db="EMBL/GenBank/DDBJ databases">
        <authorList>
            <person name="Jaffe A."/>
        </authorList>
    </citation>
    <scope>NUCLEOTIDE SEQUENCE</scope>
    <source>
        <strain evidence="1">RIFCSPHIGHO2_01_FULL_AR10_44_11</strain>
    </source>
</reference>
<dbReference type="EMBL" id="JAGVWD010000044">
    <property type="protein sequence ID" value="MBS3057583.1"/>
    <property type="molecule type" value="Genomic_DNA"/>
</dbReference>
<accession>A0A8T4KRD4</accession>
<comment type="caution">
    <text evidence="1">The sequence shown here is derived from an EMBL/GenBank/DDBJ whole genome shotgun (WGS) entry which is preliminary data.</text>
</comment>
<sequence>MIIGKGGYNQGSRRGVLTTFTSGRYKKGGRKKVLPAPKGPTAWDMTYKPGENFVIEKNFKYVGKGYVLATRIFPALDASGNKKTASGIFMNCGKGLYTNISEGRARDILNSAGMAPNELREILKKTGL</sequence>
<dbReference type="AlphaFoldDB" id="A0A8T4KRD4"/>
<dbReference type="Proteomes" id="UP000677687">
    <property type="component" value="Unassembled WGS sequence"/>
</dbReference>